<dbReference type="AlphaFoldDB" id="A0AAN9Y1W0"/>
<dbReference type="GO" id="GO:0005739">
    <property type="term" value="C:mitochondrion"/>
    <property type="evidence" value="ECO:0007669"/>
    <property type="project" value="TreeGrafter"/>
</dbReference>
<organism evidence="2 3">
    <name type="scientific">Parthenolecanium corni</name>
    <dbReference type="NCBI Taxonomy" id="536013"/>
    <lineage>
        <taxon>Eukaryota</taxon>
        <taxon>Metazoa</taxon>
        <taxon>Ecdysozoa</taxon>
        <taxon>Arthropoda</taxon>
        <taxon>Hexapoda</taxon>
        <taxon>Insecta</taxon>
        <taxon>Pterygota</taxon>
        <taxon>Neoptera</taxon>
        <taxon>Paraneoptera</taxon>
        <taxon>Hemiptera</taxon>
        <taxon>Sternorrhyncha</taxon>
        <taxon>Coccoidea</taxon>
        <taxon>Coccidae</taxon>
        <taxon>Parthenolecanium</taxon>
    </lineage>
</organism>
<dbReference type="GO" id="GO:0008111">
    <property type="term" value="F:alpha-methylacyl-CoA racemase activity"/>
    <property type="evidence" value="ECO:0007669"/>
    <property type="project" value="TreeGrafter"/>
</dbReference>
<dbReference type="Gene3D" id="3.30.1540.10">
    <property type="entry name" value="formyl-coa transferase, domain 3"/>
    <property type="match status" value="1"/>
</dbReference>
<dbReference type="PANTHER" id="PTHR48228:SF5">
    <property type="entry name" value="ALPHA-METHYLACYL-COA RACEMASE"/>
    <property type="match status" value="1"/>
</dbReference>
<dbReference type="Pfam" id="PF02515">
    <property type="entry name" value="CoA_transf_3"/>
    <property type="match status" value="1"/>
</dbReference>
<name>A0AAN9Y1W0_9HEMI</name>
<reference evidence="2 3" key="1">
    <citation type="submission" date="2024-03" db="EMBL/GenBank/DDBJ databases">
        <title>Adaptation during the transition from Ophiocordyceps entomopathogen to insect associate is accompanied by gene loss and intensified selection.</title>
        <authorList>
            <person name="Ward C.M."/>
            <person name="Onetto C.A."/>
            <person name="Borneman A.R."/>
        </authorList>
    </citation>
    <scope>NUCLEOTIDE SEQUENCE [LARGE SCALE GENOMIC DNA]</scope>
    <source>
        <strain evidence="2">AWRI1</strain>
        <tissue evidence="2">Single Adult Female</tissue>
    </source>
</reference>
<evidence type="ECO:0008006" key="4">
    <source>
        <dbReference type="Google" id="ProtNLM"/>
    </source>
</evidence>
<dbReference type="Gene3D" id="3.40.50.10540">
    <property type="entry name" value="Crotonobetainyl-coa:carnitine coa-transferase, domain 1"/>
    <property type="match status" value="1"/>
</dbReference>
<dbReference type="PANTHER" id="PTHR48228">
    <property type="entry name" value="SUCCINYL-COA--D-CITRAMALATE COA-TRANSFERASE"/>
    <property type="match status" value="1"/>
</dbReference>
<dbReference type="SUPFAM" id="SSF89796">
    <property type="entry name" value="CoA-transferase family III (CaiB/BaiF)"/>
    <property type="match status" value="1"/>
</dbReference>
<dbReference type="Proteomes" id="UP001367676">
    <property type="component" value="Unassembled WGS sequence"/>
</dbReference>
<dbReference type="InterPro" id="IPR003673">
    <property type="entry name" value="CoA-Trfase_fam_III"/>
</dbReference>
<evidence type="ECO:0000313" key="3">
    <source>
        <dbReference type="Proteomes" id="UP001367676"/>
    </source>
</evidence>
<dbReference type="InterPro" id="IPR044855">
    <property type="entry name" value="CoA-Trfase_III_dom3_sf"/>
</dbReference>
<sequence>MPLRGIKVIELGGLAPGPLCGKFLRDFGASVTVVNKVVDNTVVDINVVNDGKELVYLDIKSPSGSEIFQKLVASADILIEPFRAGVMEKLNLGPEVLLANNPKLIYARLTGYGQSGPLSRVAGHDINYLSLTGLLSLYGWREKYPAPPSNFSEFAGGSLMCLTGILLALIDRNKTGRGQVIDSNIVEGISYLGSWLMRSKNVLFNEPRGHNWLDGGAHFYDTYETKDGKFMAVGALEPKFYQELISKLGFSYEEAPQMGNNQVREKFQKRFLEKTRDEWVEIFGTSDACVTPVLSIEEAVKFQHNLDRNSFFQNEDGVITPIRAPRLSNYPEGAKQMPFRANDTYTVLQRLGYSNEKIQELEEEEIVKCKI</sequence>
<keyword evidence="3" id="KW-1185">Reference proteome</keyword>
<evidence type="ECO:0000313" key="2">
    <source>
        <dbReference type="EMBL" id="KAK7582627.1"/>
    </source>
</evidence>
<dbReference type="EMBL" id="JBBCAQ010000033">
    <property type="protein sequence ID" value="KAK7582627.1"/>
    <property type="molecule type" value="Genomic_DNA"/>
</dbReference>
<gene>
    <name evidence="2" type="ORF">V9T40_014072</name>
</gene>
<accession>A0AAN9Y1W0</accession>
<dbReference type="GO" id="GO:0008206">
    <property type="term" value="P:bile acid metabolic process"/>
    <property type="evidence" value="ECO:0007669"/>
    <property type="project" value="TreeGrafter"/>
</dbReference>
<evidence type="ECO:0000256" key="1">
    <source>
        <dbReference type="ARBA" id="ARBA00008383"/>
    </source>
</evidence>
<proteinExistence type="inferred from homology"/>
<comment type="caution">
    <text evidence="2">The sequence shown here is derived from an EMBL/GenBank/DDBJ whole genome shotgun (WGS) entry which is preliminary data.</text>
</comment>
<protein>
    <recommendedName>
        <fullName evidence="4">Alpha-methylacyl-CoA racemase</fullName>
    </recommendedName>
</protein>
<dbReference type="InterPro" id="IPR050509">
    <property type="entry name" value="CoA-transferase_III"/>
</dbReference>
<comment type="similarity">
    <text evidence="1">Belongs to the CoA-transferase III family.</text>
</comment>
<dbReference type="InterPro" id="IPR023606">
    <property type="entry name" value="CoA-Trfase_III_dom_1_sf"/>
</dbReference>